<evidence type="ECO:0000256" key="4">
    <source>
        <dbReference type="ARBA" id="ARBA00023014"/>
    </source>
</evidence>
<evidence type="ECO:0000259" key="5">
    <source>
        <dbReference type="SMART" id="SM00704"/>
    </source>
</evidence>
<evidence type="ECO:0000256" key="3">
    <source>
        <dbReference type="ARBA" id="ARBA00023004"/>
    </source>
</evidence>
<dbReference type="STRING" id="454171.CP488_01339"/>
<organism evidence="6 7">
    <name type="scientific">Chthonomonas calidirosea (strain DSM 23976 / ICMP 18418 / T49)</name>
    <dbReference type="NCBI Taxonomy" id="1303518"/>
    <lineage>
        <taxon>Bacteria</taxon>
        <taxon>Bacillati</taxon>
        <taxon>Armatimonadota</taxon>
        <taxon>Chthonomonadia</taxon>
        <taxon>Chthonomonadales</taxon>
        <taxon>Chthonomonadaceae</taxon>
        <taxon>Chthonomonas</taxon>
    </lineage>
</organism>
<sequence>MPEPVKVTVFDDGPIEIQGPVTVYNEFGKVIATYDEEETLYLCRCGHSNDKPFCDGSHDDTGFCHKVRPKEE</sequence>
<keyword evidence="1" id="KW-0001">2Fe-2S</keyword>
<dbReference type="EMBL" id="HF951689">
    <property type="protein sequence ID" value="CCW36536.1"/>
    <property type="molecule type" value="Genomic_DNA"/>
</dbReference>
<dbReference type="OrthoDB" id="9795032at2"/>
<evidence type="ECO:0000256" key="1">
    <source>
        <dbReference type="ARBA" id="ARBA00022714"/>
    </source>
</evidence>
<dbReference type="GO" id="GO:0051537">
    <property type="term" value="F:2 iron, 2 sulfur cluster binding"/>
    <property type="evidence" value="ECO:0007669"/>
    <property type="project" value="UniProtKB-KW"/>
</dbReference>
<keyword evidence="2" id="KW-0479">Metal-binding</keyword>
<evidence type="ECO:0000313" key="7">
    <source>
        <dbReference type="Proteomes" id="UP000014227"/>
    </source>
</evidence>
<dbReference type="Pfam" id="PF09360">
    <property type="entry name" value="zf-CDGSH"/>
    <property type="match status" value="1"/>
</dbReference>
<dbReference type="GO" id="GO:0046872">
    <property type="term" value="F:metal ion binding"/>
    <property type="evidence" value="ECO:0007669"/>
    <property type="project" value="UniProtKB-KW"/>
</dbReference>
<keyword evidence="3" id="KW-0408">Iron</keyword>
<dbReference type="SMART" id="SM00704">
    <property type="entry name" value="ZnF_CDGSH"/>
    <property type="match status" value="1"/>
</dbReference>
<dbReference type="eggNOG" id="COG3369">
    <property type="taxonomic scope" value="Bacteria"/>
</dbReference>
<feature type="domain" description="Iron-binding zinc finger CDGSH type" evidence="5">
    <location>
        <begin position="29"/>
        <end position="64"/>
    </location>
</feature>
<accession>S0EX97</accession>
<dbReference type="GO" id="GO:0005737">
    <property type="term" value="C:cytoplasm"/>
    <property type="evidence" value="ECO:0007669"/>
    <property type="project" value="UniProtKB-ARBA"/>
</dbReference>
<evidence type="ECO:0000313" key="6">
    <source>
        <dbReference type="EMBL" id="CCW36536.1"/>
    </source>
</evidence>
<protein>
    <submittedName>
        <fullName evidence="6">Iron-binding zinc finger CDGSH type</fullName>
    </submittedName>
</protein>
<dbReference type="HOGENOM" id="CLU_173940_2_2_0"/>
<keyword evidence="4" id="KW-0411">Iron-sulfur</keyword>
<dbReference type="RefSeq" id="WP_016484043.1">
    <property type="nucleotide sequence ID" value="NC_021487.1"/>
</dbReference>
<dbReference type="Gene3D" id="3.40.5.90">
    <property type="entry name" value="CDGSH iron-sulfur domain, mitoNEET-type"/>
    <property type="match status" value="1"/>
</dbReference>
<dbReference type="InParanoid" id="S0EX97"/>
<dbReference type="KEGG" id="ccz:CCALI_02748"/>
<dbReference type="PATRIC" id="fig|1303518.3.peg.2852"/>
<keyword evidence="7" id="KW-1185">Reference proteome</keyword>
<dbReference type="InterPro" id="IPR018967">
    <property type="entry name" value="FeS-contain_CDGSH-typ"/>
</dbReference>
<name>S0EX97_CHTCT</name>
<reference evidence="7" key="1">
    <citation type="submission" date="2013-03" db="EMBL/GenBank/DDBJ databases">
        <title>Genome sequence of Chthonomonas calidirosea, the first sequenced genome from the Armatimonadetes phylum (formally candidate division OP10).</title>
        <authorList>
            <person name="Lee K.C.Y."/>
            <person name="Morgan X.C."/>
            <person name="Dunfield P.F."/>
            <person name="Tamas I."/>
            <person name="Houghton K.M."/>
            <person name="Vyssotski M."/>
            <person name="Ryan J.L.J."/>
            <person name="Lagutin K."/>
            <person name="McDonald I.R."/>
            <person name="Stott M.B."/>
        </authorList>
    </citation>
    <scope>NUCLEOTIDE SEQUENCE [LARGE SCALE GENOMIC DNA]</scope>
    <source>
        <strain evidence="7">DSM 23976 / ICMP 18418 / T49</strain>
    </source>
</reference>
<dbReference type="InterPro" id="IPR042216">
    <property type="entry name" value="MitoNEET_CISD"/>
</dbReference>
<evidence type="ECO:0000256" key="2">
    <source>
        <dbReference type="ARBA" id="ARBA00022723"/>
    </source>
</evidence>
<proteinExistence type="predicted"/>
<dbReference type="AlphaFoldDB" id="S0EX97"/>
<dbReference type="Proteomes" id="UP000014227">
    <property type="component" value="Chromosome I"/>
</dbReference>
<gene>
    <name evidence="6" type="ORF">CCALI_02748</name>
</gene>